<organism evidence="1 2">
    <name type="scientific">Ruania alkalisoli</name>
    <dbReference type="NCBI Taxonomy" id="2779775"/>
    <lineage>
        <taxon>Bacteria</taxon>
        <taxon>Bacillati</taxon>
        <taxon>Actinomycetota</taxon>
        <taxon>Actinomycetes</taxon>
        <taxon>Micrococcales</taxon>
        <taxon>Ruaniaceae</taxon>
        <taxon>Ruania</taxon>
    </lineage>
</organism>
<name>A0A7M1SYX9_9MICO</name>
<gene>
    <name evidence="1" type="ORF">IM660_13930</name>
</gene>
<dbReference type="Proteomes" id="UP000593758">
    <property type="component" value="Chromosome"/>
</dbReference>
<protein>
    <submittedName>
        <fullName evidence="1">Metallopeptidase family protein</fullName>
    </submittedName>
</protein>
<dbReference type="Pfam" id="PF06262">
    <property type="entry name" value="Zincin_1"/>
    <property type="match status" value="1"/>
</dbReference>
<evidence type="ECO:0000313" key="2">
    <source>
        <dbReference type="Proteomes" id="UP000593758"/>
    </source>
</evidence>
<keyword evidence="2" id="KW-1185">Reference proteome</keyword>
<dbReference type="SUPFAM" id="SSF55486">
    <property type="entry name" value="Metalloproteases ('zincins'), catalytic domain"/>
    <property type="match status" value="1"/>
</dbReference>
<accession>A0A7M1SYX9</accession>
<dbReference type="EMBL" id="CP063169">
    <property type="protein sequence ID" value="QOR72788.1"/>
    <property type="molecule type" value="Genomic_DNA"/>
</dbReference>
<dbReference type="AlphaFoldDB" id="A0A7M1SYX9"/>
<dbReference type="Gene3D" id="3.30.2010.20">
    <property type="match status" value="1"/>
</dbReference>
<sequence length="126" mass="14026">MRGPLIPPALPGWRTRSQRFDESVLMTLEHVERNLGNELDGLEVGVEEVPPSAPAPWEVGAVPLGRYFPADSAAGLPHRIVVYRRPVVARVEDEVELASLVRDVLVEQIAHMLSRNPEDVDPDYRA</sequence>
<dbReference type="InterPro" id="IPR038555">
    <property type="entry name" value="Zincin_1_sf"/>
</dbReference>
<proteinExistence type="predicted"/>
<evidence type="ECO:0000313" key="1">
    <source>
        <dbReference type="EMBL" id="QOR72788.1"/>
    </source>
</evidence>
<dbReference type="KEGG" id="halt:IM660_13930"/>
<reference evidence="1 2" key="1">
    <citation type="submission" date="2020-10" db="EMBL/GenBank/DDBJ databases">
        <title>Haloactinobacterium sp. RN3S43, a bacterium isolated from saline soil.</title>
        <authorList>
            <person name="Sun J.-Q."/>
        </authorList>
    </citation>
    <scope>NUCLEOTIDE SEQUENCE [LARGE SCALE GENOMIC DNA]</scope>
    <source>
        <strain evidence="1 2">RN3S43</strain>
    </source>
</reference>
<dbReference type="InterPro" id="IPR010428">
    <property type="entry name" value="Zincin_1"/>
</dbReference>
<dbReference type="CDD" id="cd12954">
    <property type="entry name" value="MMP_TTHA0227_like_1"/>
    <property type="match status" value="1"/>
</dbReference>